<comment type="caution">
    <text evidence="1">The sequence shown here is derived from an EMBL/GenBank/DDBJ whole genome shotgun (WGS) entry which is preliminary data.</text>
</comment>
<proteinExistence type="predicted"/>
<dbReference type="Proteomes" id="UP000796880">
    <property type="component" value="Unassembled WGS sequence"/>
</dbReference>
<gene>
    <name evidence="1" type="ORF">FNV43_RR21554</name>
</gene>
<sequence>MSIVKSIVPERHWGRLVQDCSHFSCTSRLGSRIMSNVYMCLFSLISPISFSGFWMGHPRPVPKDTVRQLSRAVEKRSREAPVGIPRSKLSLKSINTITFGFASEHTAAFDFHCGEIIKFHITEDVIVFAYKILSFKVENHAVVVLTLRKVSGTRVVIGLSLKASKALLFLVCSVSSNVHTWTSDLWLDSEPLECLGKPIAKRIVDCYPPRATLKWYRYLVPEGIQDLKSLVKPYKRQTNDIVLNAISGSKVDSSQKNKKGSMLKIRYNLIPVFS</sequence>
<accession>A0A8K0GUH0</accession>
<dbReference type="EMBL" id="VOIH02000009">
    <property type="protein sequence ID" value="KAF3438789.1"/>
    <property type="molecule type" value="Genomic_DNA"/>
</dbReference>
<protein>
    <submittedName>
        <fullName evidence="1">Uncharacterized protein</fullName>
    </submittedName>
</protein>
<evidence type="ECO:0000313" key="1">
    <source>
        <dbReference type="EMBL" id="KAF3438789.1"/>
    </source>
</evidence>
<organism evidence="1 2">
    <name type="scientific">Rhamnella rubrinervis</name>
    <dbReference type="NCBI Taxonomy" id="2594499"/>
    <lineage>
        <taxon>Eukaryota</taxon>
        <taxon>Viridiplantae</taxon>
        <taxon>Streptophyta</taxon>
        <taxon>Embryophyta</taxon>
        <taxon>Tracheophyta</taxon>
        <taxon>Spermatophyta</taxon>
        <taxon>Magnoliopsida</taxon>
        <taxon>eudicotyledons</taxon>
        <taxon>Gunneridae</taxon>
        <taxon>Pentapetalae</taxon>
        <taxon>rosids</taxon>
        <taxon>fabids</taxon>
        <taxon>Rosales</taxon>
        <taxon>Rhamnaceae</taxon>
        <taxon>rhamnoid group</taxon>
        <taxon>Rhamneae</taxon>
        <taxon>Rhamnella</taxon>
    </lineage>
</organism>
<keyword evidence="2" id="KW-1185">Reference proteome</keyword>
<dbReference type="AlphaFoldDB" id="A0A8K0GUH0"/>
<name>A0A8K0GUH0_9ROSA</name>
<evidence type="ECO:0000313" key="2">
    <source>
        <dbReference type="Proteomes" id="UP000796880"/>
    </source>
</evidence>
<reference evidence="1" key="1">
    <citation type="submission" date="2020-03" db="EMBL/GenBank/DDBJ databases">
        <title>A high-quality chromosome-level genome assembly of a woody plant with both climbing and erect habits, Rhamnella rubrinervis.</title>
        <authorList>
            <person name="Lu Z."/>
            <person name="Yang Y."/>
            <person name="Zhu X."/>
            <person name="Sun Y."/>
        </authorList>
    </citation>
    <scope>NUCLEOTIDE SEQUENCE</scope>
    <source>
        <strain evidence="1">BYM</strain>
        <tissue evidence="1">Leaf</tissue>
    </source>
</reference>